<feature type="binding site" evidence="7 8">
    <location>
        <position position="101"/>
    </location>
    <ligand>
        <name>S-adenosyl-L-methionine</name>
        <dbReference type="ChEBI" id="CHEBI:59789"/>
    </ligand>
</feature>
<dbReference type="NCBIfam" id="TIGR00755">
    <property type="entry name" value="ksgA"/>
    <property type="match status" value="1"/>
</dbReference>
<dbReference type="PATRIC" id="fig|1121328.3.peg.1701"/>
<dbReference type="SUPFAM" id="SSF53335">
    <property type="entry name" value="S-adenosyl-L-methionine-dependent methyltransferases"/>
    <property type="match status" value="1"/>
</dbReference>
<comment type="caution">
    <text evidence="10">The sequence shown here is derived from an EMBL/GenBank/DDBJ whole genome shotgun (WGS) entry which is preliminary data.</text>
</comment>
<evidence type="ECO:0000313" key="11">
    <source>
        <dbReference type="EMBL" id="SHK68786.1"/>
    </source>
</evidence>
<dbReference type="InterPro" id="IPR020596">
    <property type="entry name" value="rRNA_Ade_Mease_Trfase_CS"/>
</dbReference>
<name>A0A150FTW6_CLOPD</name>
<dbReference type="Gene3D" id="1.10.8.100">
    <property type="entry name" value="Ribosomal RNA adenine dimethylase-like, domain 2"/>
    <property type="match status" value="1"/>
</dbReference>
<dbReference type="GO" id="GO:0003723">
    <property type="term" value="F:RNA binding"/>
    <property type="evidence" value="ECO:0007669"/>
    <property type="project" value="UniProtKB-UniRule"/>
</dbReference>
<dbReference type="Gene3D" id="3.40.50.150">
    <property type="entry name" value="Vaccinia Virus protein VP39"/>
    <property type="match status" value="1"/>
</dbReference>
<dbReference type="FunFam" id="3.40.50.150:FF:000023">
    <property type="entry name" value="Ribosomal RNA small subunit methyltransferase A"/>
    <property type="match status" value="1"/>
</dbReference>
<keyword evidence="6 7" id="KW-0694">RNA-binding</keyword>
<evidence type="ECO:0000313" key="12">
    <source>
        <dbReference type="Proteomes" id="UP000092605"/>
    </source>
</evidence>
<feature type="binding site" evidence="7 8">
    <location>
        <position position="125"/>
    </location>
    <ligand>
        <name>S-adenosyl-L-methionine</name>
        <dbReference type="ChEBI" id="CHEBI:59789"/>
    </ligand>
</feature>
<dbReference type="PROSITE" id="PS51689">
    <property type="entry name" value="SAM_RNA_A_N6_MT"/>
    <property type="match status" value="1"/>
</dbReference>
<dbReference type="EMBL" id="FRBG01000004">
    <property type="protein sequence ID" value="SHK68786.1"/>
    <property type="molecule type" value="Genomic_DNA"/>
</dbReference>
<feature type="binding site" evidence="7 8">
    <location>
        <position position="28"/>
    </location>
    <ligand>
        <name>S-adenosyl-L-methionine</name>
        <dbReference type="ChEBI" id="CHEBI:59789"/>
    </ligand>
</feature>
<dbReference type="RefSeq" id="WP_066071768.1">
    <property type="nucleotide sequence ID" value="NZ_FRBG01000004.1"/>
</dbReference>
<dbReference type="EC" id="2.1.1.182" evidence="7"/>
<reference evidence="11 13" key="2">
    <citation type="submission" date="2016-11" db="EMBL/GenBank/DDBJ databases">
        <authorList>
            <person name="Varghese N."/>
            <person name="Submissions S."/>
        </authorList>
    </citation>
    <scope>NUCLEOTIDE SEQUENCE [LARGE SCALE GENOMIC DNA]</scope>
    <source>
        <strain evidence="11 13">DSM 7308</strain>
    </source>
</reference>
<dbReference type="OrthoDB" id="9814755at2"/>
<organism evidence="10 12">
    <name type="scientific">Alkalithermobacter thermoalcaliphilus JW-YL-7 = DSM 7308</name>
    <dbReference type="NCBI Taxonomy" id="1121328"/>
    <lineage>
        <taxon>Bacteria</taxon>
        <taxon>Bacillati</taxon>
        <taxon>Bacillota</taxon>
        <taxon>Clostridia</taxon>
        <taxon>Peptostreptococcales</taxon>
        <taxon>Tepidibacteraceae</taxon>
        <taxon>Alkalithermobacter</taxon>
    </lineage>
</organism>
<dbReference type="GO" id="GO:0005829">
    <property type="term" value="C:cytosol"/>
    <property type="evidence" value="ECO:0007669"/>
    <property type="project" value="TreeGrafter"/>
</dbReference>
<dbReference type="InterPro" id="IPR011530">
    <property type="entry name" value="rRNA_adenine_dimethylase"/>
</dbReference>
<dbReference type="InterPro" id="IPR029063">
    <property type="entry name" value="SAM-dependent_MTases_sf"/>
</dbReference>
<keyword evidence="13" id="KW-1185">Reference proteome</keyword>
<evidence type="ECO:0000256" key="8">
    <source>
        <dbReference type="PROSITE-ProRule" id="PRU01026"/>
    </source>
</evidence>
<dbReference type="Proteomes" id="UP000092605">
    <property type="component" value="Unassembled WGS sequence"/>
</dbReference>
<dbReference type="InterPro" id="IPR020598">
    <property type="entry name" value="rRNA_Ade_methylase_Trfase_N"/>
</dbReference>
<dbReference type="InterPro" id="IPR001737">
    <property type="entry name" value="KsgA/Erm"/>
</dbReference>
<gene>
    <name evidence="7" type="primary">rsmA</name>
    <name evidence="7" type="synonym">ksgA</name>
    <name evidence="10" type="ORF">JWYL7_1690</name>
    <name evidence="11" type="ORF">SAMN05661008_00687</name>
</gene>
<evidence type="ECO:0000256" key="1">
    <source>
        <dbReference type="ARBA" id="ARBA00022490"/>
    </source>
</evidence>
<sequence length="290" mass="32723">MDKLSSVKTTKEIVERYGFKFSKSLGQNFLVNSNIIQKILDGAQIGQDDYILEVGPGIGTLTKEMAKLSKKVVAVEIDKKLIPILSETLKDNENVEVINEDILKCDVKKIVDEKLNGGPIKLVANLPYYITTPIVMKFLEEDIPVSHIVVMVQKEVADRMKASPGTKDYGALSVAVQYYSDVDIITTVPKTMFIPQPNVESTVIRLKSYTQPKYDLIDKDLFFRLVKASFSKRRKTILNALSTYGLEFTKDEIKSALEEANIQETRRGETLSIEEFVKLANIMKKKSTFK</sequence>
<dbReference type="PROSITE" id="PS01131">
    <property type="entry name" value="RRNA_A_DIMETH"/>
    <property type="match status" value="1"/>
</dbReference>
<evidence type="ECO:0000256" key="3">
    <source>
        <dbReference type="ARBA" id="ARBA00022603"/>
    </source>
</evidence>
<feature type="binding site" evidence="7 8">
    <location>
        <position position="30"/>
    </location>
    <ligand>
        <name>S-adenosyl-L-methionine</name>
        <dbReference type="ChEBI" id="CHEBI:59789"/>
    </ligand>
</feature>
<comment type="subcellular location">
    <subcellularLocation>
        <location evidence="7">Cytoplasm</location>
    </subcellularLocation>
</comment>
<evidence type="ECO:0000313" key="10">
    <source>
        <dbReference type="EMBL" id="KXZ40615.1"/>
    </source>
</evidence>
<dbReference type="HAMAP" id="MF_00607">
    <property type="entry name" value="16SrRNA_methyltr_A"/>
    <property type="match status" value="1"/>
</dbReference>
<keyword evidence="3 7" id="KW-0489">Methyltransferase</keyword>
<dbReference type="EMBL" id="LSFY01000001">
    <property type="protein sequence ID" value="KXZ40615.1"/>
    <property type="molecule type" value="Genomic_DNA"/>
</dbReference>
<dbReference type="GO" id="GO:0052908">
    <property type="term" value="F:16S rRNA (adenine(1518)-N(6)/adenine(1519)-N(6))-dimethyltransferase activity"/>
    <property type="evidence" value="ECO:0007669"/>
    <property type="project" value="UniProtKB-EC"/>
</dbReference>
<comment type="function">
    <text evidence="7">Specifically dimethylates two adjacent adenosines (A1518 and A1519) in the loop of a conserved hairpin near the 3'-end of 16S rRNA in the 30S particle. May play a critical role in biogenesis of 30S subunits.</text>
</comment>
<evidence type="ECO:0000313" key="13">
    <source>
        <dbReference type="Proteomes" id="UP000323392"/>
    </source>
</evidence>
<evidence type="ECO:0000256" key="2">
    <source>
        <dbReference type="ARBA" id="ARBA00022552"/>
    </source>
</evidence>
<comment type="similarity">
    <text evidence="7">Belongs to the class I-like SAM-binding methyltransferase superfamily. rRNA adenine N(6)-methyltransferase family. RsmA subfamily.</text>
</comment>
<evidence type="ECO:0000259" key="9">
    <source>
        <dbReference type="SMART" id="SM00650"/>
    </source>
</evidence>
<feature type="binding site" evidence="7 8">
    <location>
        <position position="55"/>
    </location>
    <ligand>
        <name>S-adenosyl-L-methionine</name>
        <dbReference type="ChEBI" id="CHEBI:59789"/>
    </ligand>
</feature>
<dbReference type="PANTHER" id="PTHR11727:SF7">
    <property type="entry name" value="DIMETHYLADENOSINE TRANSFERASE-RELATED"/>
    <property type="match status" value="1"/>
</dbReference>
<protein>
    <recommendedName>
        <fullName evidence="7">Ribosomal RNA small subunit methyltransferase A</fullName>
        <ecNumber evidence="7">2.1.1.182</ecNumber>
    </recommendedName>
    <alternativeName>
        <fullName evidence="7">16S rRNA (adenine(1518)-N(6)/adenine(1519)-N(6))-dimethyltransferase</fullName>
    </alternativeName>
    <alternativeName>
        <fullName evidence="7">16S rRNA dimethyladenosine transferase</fullName>
    </alternativeName>
    <alternativeName>
        <fullName evidence="7">16S rRNA dimethylase</fullName>
    </alternativeName>
    <alternativeName>
        <fullName evidence="7">S-adenosylmethionine-6-N', N'-adenosyl(rRNA) dimethyltransferase</fullName>
    </alternativeName>
</protein>
<feature type="binding site" evidence="7 8">
    <location>
        <position position="76"/>
    </location>
    <ligand>
        <name>S-adenosyl-L-methionine</name>
        <dbReference type="ChEBI" id="CHEBI:59789"/>
    </ligand>
</feature>
<dbReference type="CDD" id="cd02440">
    <property type="entry name" value="AdoMet_MTases"/>
    <property type="match status" value="1"/>
</dbReference>
<evidence type="ECO:0000256" key="5">
    <source>
        <dbReference type="ARBA" id="ARBA00022691"/>
    </source>
</evidence>
<keyword evidence="2 7" id="KW-0698">rRNA processing</keyword>
<proteinExistence type="inferred from homology"/>
<dbReference type="STRING" id="1121328.JWYL7_1690"/>
<keyword evidence="4 7" id="KW-0808">Transferase</keyword>
<reference evidence="10 12" key="1">
    <citation type="submission" date="2016-02" db="EMBL/GenBank/DDBJ databases">
        <title>Draft genome sequence for Clostridium paradoxum JW-YL-7.</title>
        <authorList>
            <person name="Utturkar S.M."/>
            <person name="Lancaster A."/>
            <person name="Poole F.L."/>
            <person name="Adams M.W."/>
            <person name="Brown S.D."/>
        </authorList>
    </citation>
    <scope>NUCLEOTIDE SEQUENCE [LARGE SCALE GENOMIC DNA]</scope>
    <source>
        <strain evidence="10 12">JW-YL-7</strain>
    </source>
</reference>
<feature type="domain" description="Ribosomal RNA adenine methylase transferase N-terminal" evidence="9">
    <location>
        <begin position="35"/>
        <end position="210"/>
    </location>
</feature>
<keyword evidence="5 7" id="KW-0949">S-adenosyl-L-methionine</keyword>
<dbReference type="PANTHER" id="PTHR11727">
    <property type="entry name" value="DIMETHYLADENOSINE TRANSFERASE"/>
    <property type="match status" value="1"/>
</dbReference>
<evidence type="ECO:0000256" key="6">
    <source>
        <dbReference type="ARBA" id="ARBA00022884"/>
    </source>
</evidence>
<dbReference type="Pfam" id="PF00398">
    <property type="entry name" value="RrnaAD"/>
    <property type="match status" value="1"/>
</dbReference>
<keyword evidence="1 7" id="KW-0963">Cytoplasm</keyword>
<dbReference type="AlphaFoldDB" id="A0A150FTW6"/>
<dbReference type="SMART" id="SM00650">
    <property type="entry name" value="rADc"/>
    <property type="match status" value="1"/>
</dbReference>
<accession>A0A150FTW6</accession>
<dbReference type="InterPro" id="IPR023165">
    <property type="entry name" value="rRNA_Ade_diMease-like_C"/>
</dbReference>
<evidence type="ECO:0000256" key="4">
    <source>
        <dbReference type="ARBA" id="ARBA00022679"/>
    </source>
</evidence>
<comment type="catalytic activity">
    <reaction evidence="7">
        <text>adenosine(1518)/adenosine(1519) in 16S rRNA + 4 S-adenosyl-L-methionine = N(6)-dimethyladenosine(1518)/N(6)-dimethyladenosine(1519) in 16S rRNA + 4 S-adenosyl-L-homocysteine + 4 H(+)</text>
        <dbReference type="Rhea" id="RHEA:19609"/>
        <dbReference type="Rhea" id="RHEA-COMP:10232"/>
        <dbReference type="Rhea" id="RHEA-COMP:10233"/>
        <dbReference type="ChEBI" id="CHEBI:15378"/>
        <dbReference type="ChEBI" id="CHEBI:57856"/>
        <dbReference type="ChEBI" id="CHEBI:59789"/>
        <dbReference type="ChEBI" id="CHEBI:74411"/>
        <dbReference type="ChEBI" id="CHEBI:74493"/>
        <dbReference type="EC" id="2.1.1.182"/>
    </reaction>
</comment>
<evidence type="ECO:0000256" key="7">
    <source>
        <dbReference type="HAMAP-Rule" id="MF_00607"/>
    </source>
</evidence>
<dbReference type="Proteomes" id="UP000323392">
    <property type="component" value="Unassembled WGS sequence"/>
</dbReference>